<dbReference type="Pfam" id="PF13372">
    <property type="entry name" value="Alginate_exp"/>
    <property type="match status" value="1"/>
</dbReference>
<dbReference type="Proteomes" id="UP000198749">
    <property type="component" value="Unassembled WGS sequence"/>
</dbReference>
<organism evidence="3 4">
    <name type="scientific">Amphritea atlantica</name>
    <dbReference type="NCBI Taxonomy" id="355243"/>
    <lineage>
        <taxon>Bacteria</taxon>
        <taxon>Pseudomonadati</taxon>
        <taxon>Pseudomonadota</taxon>
        <taxon>Gammaproteobacteria</taxon>
        <taxon>Oceanospirillales</taxon>
        <taxon>Oceanospirillaceae</taxon>
        <taxon>Amphritea</taxon>
    </lineage>
</organism>
<dbReference type="InterPro" id="IPR025388">
    <property type="entry name" value="Alginate_export_dom"/>
</dbReference>
<dbReference type="EMBL" id="FOGB01000001">
    <property type="protein sequence ID" value="SEQ04825.1"/>
    <property type="molecule type" value="Genomic_DNA"/>
</dbReference>
<evidence type="ECO:0000259" key="2">
    <source>
        <dbReference type="Pfam" id="PF13372"/>
    </source>
</evidence>
<evidence type="ECO:0000313" key="3">
    <source>
        <dbReference type="EMBL" id="SEQ04825.1"/>
    </source>
</evidence>
<protein>
    <submittedName>
        <fullName evidence="3">Alginate export</fullName>
    </submittedName>
</protein>
<gene>
    <name evidence="3" type="ORF">SAMN03080615_00172</name>
</gene>
<name>A0A1H9CUG5_9GAMM</name>
<proteinExistence type="predicted"/>
<reference evidence="4" key="1">
    <citation type="submission" date="2016-10" db="EMBL/GenBank/DDBJ databases">
        <authorList>
            <person name="Varghese N."/>
            <person name="Submissions S."/>
        </authorList>
    </citation>
    <scope>NUCLEOTIDE SEQUENCE [LARGE SCALE GENOMIC DNA]</scope>
    <source>
        <strain evidence="4">DSM 18887</strain>
    </source>
</reference>
<evidence type="ECO:0000313" key="4">
    <source>
        <dbReference type="Proteomes" id="UP000198749"/>
    </source>
</evidence>
<feature type="chain" id="PRO_5011582732" evidence="1">
    <location>
        <begin position="27"/>
        <end position="443"/>
    </location>
</feature>
<dbReference type="RefSeq" id="WP_175483412.1">
    <property type="nucleotide sequence ID" value="NZ_AP025284.1"/>
</dbReference>
<sequence length="443" mass="47684">MKNNNSTFLKLNALVAVLLSASAVQAAPVYDQDGKSLEFNVEGMAGIFSTDENYNGVDDGGNHWQEGYLKGDLVGRKATGSGSVYGGLGVIALGTGGDGDAGGYTSGDESELKIENAFVGWQSSNGVFDLSAGRQQFMLGDGFIIAGDAISLGDMGIPGVDVDRGGAYYLAGQKSFDKTAILKVDPEGPVRGDLFWLQSDNPYHQDTELGGVNLEWVYEAKGTLGLSYLSVLDVDQGAGFGIWDQRKGMDVVSLRGQGSMGVENLFLSFEYVNESGGDTAVKNDANAWYVEGGWTFTGLPWSPTLNYRHAKFSGDDASTTDNEAFDPLFFGFTRGFGTWFQGEVASNYAGPANSGNRVDRVELMLQPREDLTVGLQYWDFGKEADAADTAGNEVDLYALWSINDNFIFSPMVGYYTPDGSSVIANQANDNSNLYLQAVLMYFY</sequence>
<accession>A0A1H9CUG5</accession>
<keyword evidence="4" id="KW-1185">Reference proteome</keyword>
<dbReference type="STRING" id="355243.SAMN03080615_00172"/>
<evidence type="ECO:0000256" key="1">
    <source>
        <dbReference type="SAM" id="SignalP"/>
    </source>
</evidence>
<dbReference type="AlphaFoldDB" id="A0A1H9CUG5"/>
<feature type="domain" description="Alginate export" evidence="2">
    <location>
        <begin position="105"/>
        <end position="382"/>
    </location>
</feature>
<feature type="signal peptide" evidence="1">
    <location>
        <begin position="1"/>
        <end position="26"/>
    </location>
</feature>
<dbReference type="SUPFAM" id="SSF56935">
    <property type="entry name" value="Porins"/>
    <property type="match status" value="1"/>
</dbReference>
<keyword evidence="1" id="KW-0732">Signal</keyword>